<protein>
    <submittedName>
        <fullName evidence="1">Uncharacterized protein</fullName>
    </submittedName>
</protein>
<evidence type="ECO:0000313" key="1">
    <source>
        <dbReference type="EMBL" id="SVD34089.1"/>
    </source>
</evidence>
<gene>
    <name evidence="1" type="ORF">METZ01_LOCUS386943</name>
</gene>
<proteinExistence type="predicted"/>
<accession>A0A382UII4</accession>
<name>A0A382UII4_9ZZZZ</name>
<sequence>MQNTLRDLVGVYPKRKCVDEEAHLDSWFQQCDHRVVIGIRFPGASIRQRTWKVARMLCSSRPTMTSCWIWYEAGALF</sequence>
<dbReference type="EMBL" id="UINC01144522">
    <property type="protein sequence ID" value="SVD34089.1"/>
    <property type="molecule type" value="Genomic_DNA"/>
</dbReference>
<organism evidence="1">
    <name type="scientific">marine metagenome</name>
    <dbReference type="NCBI Taxonomy" id="408172"/>
    <lineage>
        <taxon>unclassified sequences</taxon>
        <taxon>metagenomes</taxon>
        <taxon>ecological metagenomes</taxon>
    </lineage>
</organism>
<dbReference type="AlphaFoldDB" id="A0A382UII4"/>
<reference evidence="1" key="1">
    <citation type="submission" date="2018-05" db="EMBL/GenBank/DDBJ databases">
        <authorList>
            <person name="Lanie J.A."/>
            <person name="Ng W.-L."/>
            <person name="Kazmierczak K.M."/>
            <person name="Andrzejewski T.M."/>
            <person name="Davidsen T.M."/>
            <person name="Wayne K.J."/>
            <person name="Tettelin H."/>
            <person name="Glass J.I."/>
            <person name="Rusch D."/>
            <person name="Podicherti R."/>
            <person name="Tsui H.-C.T."/>
            <person name="Winkler M.E."/>
        </authorList>
    </citation>
    <scope>NUCLEOTIDE SEQUENCE</scope>
</reference>